<comment type="subcellular location">
    <subcellularLocation>
        <location evidence="1">Membrane</location>
        <topology evidence="1">Multi-pass membrane protein</topology>
    </subcellularLocation>
</comment>
<evidence type="ECO:0000256" key="4">
    <source>
        <dbReference type="ARBA" id="ARBA00022692"/>
    </source>
</evidence>
<dbReference type="InterPro" id="IPR001734">
    <property type="entry name" value="Na/solute_symporter"/>
</dbReference>
<comment type="similarity">
    <text evidence="2 13">Belongs to the sodium:solute symporter (SSF) (TC 2.A.21) family.</text>
</comment>
<evidence type="ECO:0000313" key="16">
    <source>
        <dbReference type="Proteomes" id="UP001148018"/>
    </source>
</evidence>
<gene>
    <name evidence="15" type="ORF">NHX12_014851</name>
</gene>
<evidence type="ECO:0000256" key="8">
    <source>
        <dbReference type="ARBA" id="ARBA00023053"/>
    </source>
</evidence>
<keyword evidence="7 14" id="KW-1133">Transmembrane helix</keyword>
<evidence type="ECO:0000256" key="12">
    <source>
        <dbReference type="ARBA" id="ARBA00023201"/>
    </source>
</evidence>
<keyword evidence="8" id="KW-0915">Sodium</keyword>
<dbReference type="InterPro" id="IPR038377">
    <property type="entry name" value="Na/Glc_symporter_sf"/>
</dbReference>
<keyword evidence="16" id="KW-1185">Reference proteome</keyword>
<feature type="transmembrane region" description="Helical" evidence="14">
    <location>
        <begin position="166"/>
        <end position="187"/>
    </location>
</feature>
<feature type="transmembrane region" description="Helical" evidence="14">
    <location>
        <begin position="73"/>
        <end position="98"/>
    </location>
</feature>
<evidence type="ECO:0000256" key="3">
    <source>
        <dbReference type="ARBA" id="ARBA00022448"/>
    </source>
</evidence>
<evidence type="ECO:0000256" key="1">
    <source>
        <dbReference type="ARBA" id="ARBA00004141"/>
    </source>
</evidence>
<evidence type="ECO:0000256" key="14">
    <source>
        <dbReference type="SAM" id="Phobius"/>
    </source>
</evidence>
<evidence type="ECO:0000256" key="13">
    <source>
        <dbReference type="RuleBase" id="RU362091"/>
    </source>
</evidence>
<dbReference type="Gene3D" id="1.20.1730.10">
    <property type="entry name" value="Sodium/glucose cotransporter"/>
    <property type="match status" value="1"/>
</dbReference>
<proteinExistence type="inferred from homology"/>
<dbReference type="Pfam" id="PF00474">
    <property type="entry name" value="SSF"/>
    <property type="match status" value="1"/>
</dbReference>
<keyword evidence="12" id="KW-0739">Sodium transport</keyword>
<feature type="transmembrane region" description="Helical" evidence="14">
    <location>
        <begin position="128"/>
        <end position="145"/>
    </location>
</feature>
<comment type="caution">
    <text evidence="15">The sequence shown here is derived from an EMBL/GenBank/DDBJ whole genome shotgun (WGS) entry which is preliminary data.</text>
</comment>
<evidence type="ECO:0000256" key="11">
    <source>
        <dbReference type="ARBA" id="ARBA00023180"/>
    </source>
</evidence>
<evidence type="ECO:0000313" key="15">
    <source>
        <dbReference type="EMBL" id="KAJ3584356.1"/>
    </source>
</evidence>
<dbReference type="PANTHER" id="PTHR45897">
    <property type="entry name" value="HIGH-AFFINITY CHOLINE TRANSPORTER 1"/>
    <property type="match status" value="1"/>
</dbReference>
<evidence type="ECO:0000256" key="5">
    <source>
        <dbReference type="ARBA" id="ARBA00022847"/>
    </source>
</evidence>
<evidence type="ECO:0000256" key="6">
    <source>
        <dbReference type="ARBA" id="ARBA00022979"/>
    </source>
</evidence>
<keyword evidence="10 14" id="KW-0472">Membrane</keyword>
<keyword evidence="4 14" id="KW-0812">Transmembrane</keyword>
<dbReference type="GO" id="GO:0005886">
    <property type="term" value="C:plasma membrane"/>
    <property type="evidence" value="ECO:0007669"/>
    <property type="project" value="TreeGrafter"/>
</dbReference>
<organism evidence="15 16">
    <name type="scientific">Muraenolepis orangiensis</name>
    <name type="common">Patagonian moray cod</name>
    <dbReference type="NCBI Taxonomy" id="630683"/>
    <lineage>
        <taxon>Eukaryota</taxon>
        <taxon>Metazoa</taxon>
        <taxon>Chordata</taxon>
        <taxon>Craniata</taxon>
        <taxon>Vertebrata</taxon>
        <taxon>Euteleostomi</taxon>
        <taxon>Actinopterygii</taxon>
        <taxon>Neopterygii</taxon>
        <taxon>Teleostei</taxon>
        <taxon>Neoteleostei</taxon>
        <taxon>Acanthomorphata</taxon>
        <taxon>Zeiogadaria</taxon>
        <taxon>Gadariae</taxon>
        <taxon>Gadiformes</taxon>
        <taxon>Muraenolepidoidei</taxon>
        <taxon>Muraenolepididae</taxon>
        <taxon>Muraenolepis</taxon>
    </lineage>
</organism>
<reference evidence="15" key="1">
    <citation type="submission" date="2022-07" db="EMBL/GenBank/DDBJ databases">
        <title>Chromosome-level genome of Muraenolepis orangiensis.</title>
        <authorList>
            <person name="Kim J."/>
        </authorList>
    </citation>
    <scope>NUCLEOTIDE SEQUENCE</scope>
    <source>
        <strain evidence="15">KU_S4_2022</strain>
        <tissue evidence="15">Muscle</tissue>
    </source>
</reference>
<feature type="transmembrane region" description="Helical" evidence="14">
    <location>
        <begin position="207"/>
        <end position="235"/>
    </location>
</feature>
<dbReference type="InterPro" id="IPR052244">
    <property type="entry name" value="Choline_transporter"/>
</dbReference>
<feature type="transmembrane region" description="Helical" evidence="14">
    <location>
        <begin position="7"/>
        <end position="25"/>
    </location>
</feature>
<dbReference type="GO" id="GO:0005307">
    <property type="term" value="F:choline:sodium symporter activity"/>
    <property type="evidence" value="ECO:0007669"/>
    <property type="project" value="TreeGrafter"/>
</dbReference>
<keyword evidence="11" id="KW-0325">Glycoprotein</keyword>
<keyword evidence="5" id="KW-0769">Symport</keyword>
<accession>A0A9Q0DAW0</accession>
<evidence type="ECO:0000256" key="10">
    <source>
        <dbReference type="ARBA" id="ARBA00023136"/>
    </source>
</evidence>
<keyword evidence="9" id="KW-0406">Ion transport</keyword>
<feature type="transmembrane region" description="Helical" evidence="14">
    <location>
        <begin position="31"/>
        <end position="52"/>
    </location>
</feature>
<dbReference type="PANTHER" id="PTHR45897:SF5">
    <property type="entry name" value="HIGH AFFINITY CHOLINE TRANSPORTER 1"/>
    <property type="match status" value="1"/>
</dbReference>
<dbReference type="EMBL" id="JANIIK010000119">
    <property type="protein sequence ID" value="KAJ3584356.1"/>
    <property type="molecule type" value="Genomic_DNA"/>
</dbReference>
<dbReference type="OrthoDB" id="546820at2759"/>
<keyword evidence="3" id="KW-0813">Transport</keyword>
<dbReference type="PROSITE" id="PS50283">
    <property type="entry name" value="NA_SOLUT_SYMP_3"/>
    <property type="match status" value="1"/>
</dbReference>
<dbReference type="AlphaFoldDB" id="A0A9Q0DAW0"/>
<evidence type="ECO:0000256" key="7">
    <source>
        <dbReference type="ARBA" id="ARBA00022989"/>
    </source>
</evidence>
<dbReference type="Proteomes" id="UP001148018">
    <property type="component" value="Unassembled WGS sequence"/>
</dbReference>
<sequence>MKNQKPLKATWVGGAFIIGLAEVVYDPTRGLVWALIPLQLAISLVIGGLFFAKPMRDRNMTMMDPFQHKYGKVLTGILAVIPVLMGVVSLWFCVPFVLTSHIPGEVMEPGWNHTSQVPWLGQVRSEDAWHWVDTFLVMPVGNLACQDFHQRTLSSRSTATARATCFWSAAFVILLGIPSLLIGGVAAPTDWNQTTYGSPSPYERGEVAMILPIVLQHFTPTFVFVFGVGAVAAAVMSSANSSLLGASAIFTNNIYRSLRSQMRRTLTSSFPHSTHIVY</sequence>
<name>A0A9Q0DAW0_9TELE</name>
<dbReference type="GO" id="GO:0008292">
    <property type="term" value="P:acetylcholine biosynthetic process"/>
    <property type="evidence" value="ECO:0007669"/>
    <property type="project" value="TreeGrafter"/>
</dbReference>
<protein>
    <submittedName>
        <fullName evidence="15">Uncharacterized protein</fullName>
    </submittedName>
</protein>
<evidence type="ECO:0000256" key="9">
    <source>
        <dbReference type="ARBA" id="ARBA00023065"/>
    </source>
</evidence>
<evidence type="ECO:0000256" key="2">
    <source>
        <dbReference type="ARBA" id="ARBA00006434"/>
    </source>
</evidence>
<keyword evidence="6" id="KW-0530">Neurotransmitter biosynthesis</keyword>